<evidence type="ECO:0000256" key="1">
    <source>
        <dbReference type="SAM" id="MobiDB-lite"/>
    </source>
</evidence>
<organism evidence="2 3">
    <name type="scientific">Xenoophorus captivus</name>
    <dbReference type="NCBI Taxonomy" id="1517983"/>
    <lineage>
        <taxon>Eukaryota</taxon>
        <taxon>Metazoa</taxon>
        <taxon>Chordata</taxon>
        <taxon>Craniata</taxon>
        <taxon>Vertebrata</taxon>
        <taxon>Euteleostomi</taxon>
        <taxon>Actinopterygii</taxon>
        <taxon>Neopterygii</taxon>
        <taxon>Teleostei</taxon>
        <taxon>Neoteleostei</taxon>
        <taxon>Acanthomorphata</taxon>
        <taxon>Ovalentaria</taxon>
        <taxon>Atherinomorphae</taxon>
        <taxon>Cyprinodontiformes</taxon>
        <taxon>Goodeidae</taxon>
        <taxon>Xenoophorus</taxon>
    </lineage>
</organism>
<protein>
    <submittedName>
        <fullName evidence="2">Uncharacterized protein</fullName>
    </submittedName>
</protein>
<keyword evidence="3" id="KW-1185">Reference proteome</keyword>
<gene>
    <name evidence="2" type="ORF">XENOCAPTIV_009379</name>
</gene>
<dbReference type="PANTHER" id="PTHR12295">
    <property type="entry name" value="FURRY-RELATED"/>
    <property type="match status" value="1"/>
</dbReference>
<sequence>MFTPLDRYSDRNHQITRYQYCALKVLETRLCAYSKRMVEQKPGNILYGTHGPLPPLYSVNLSQLSIQLASMYPELTLPLFSEVSQRFPTTHPNGRQIMLSYLLPWLSNIELVDTGLLPPVSSPCTPEEESRSQTQGMTPSLRGSGWGSLQATSLVLNNLMFMTAKVQFKD</sequence>
<evidence type="ECO:0000313" key="2">
    <source>
        <dbReference type="EMBL" id="MEQ2198205.1"/>
    </source>
</evidence>
<dbReference type="Proteomes" id="UP001434883">
    <property type="component" value="Unassembled WGS sequence"/>
</dbReference>
<dbReference type="PANTHER" id="PTHR12295:SF29">
    <property type="entry name" value="PROTEIN FURRY HOMOLOG"/>
    <property type="match status" value="1"/>
</dbReference>
<comment type="caution">
    <text evidence="2">The sequence shown here is derived from an EMBL/GenBank/DDBJ whole genome shotgun (WGS) entry which is preliminary data.</text>
</comment>
<feature type="region of interest" description="Disordered" evidence="1">
    <location>
        <begin position="120"/>
        <end position="144"/>
    </location>
</feature>
<reference evidence="2 3" key="1">
    <citation type="submission" date="2021-06" db="EMBL/GenBank/DDBJ databases">
        <authorList>
            <person name="Palmer J.M."/>
        </authorList>
    </citation>
    <scope>NUCLEOTIDE SEQUENCE [LARGE SCALE GENOMIC DNA]</scope>
    <source>
        <strain evidence="2 3">XC_2019</strain>
        <tissue evidence="2">Muscle</tissue>
    </source>
</reference>
<accession>A0ABV0QQW7</accession>
<name>A0ABV0QQW7_9TELE</name>
<evidence type="ECO:0000313" key="3">
    <source>
        <dbReference type="Proteomes" id="UP001434883"/>
    </source>
</evidence>
<proteinExistence type="predicted"/>
<feature type="non-terminal residue" evidence="2">
    <location>
        <position position="170"/>
    </location>
</feature>
<dbReference type="EMBL" id="JAHRIN010018928">
    <property type="protein sequence ID" value="MEQ2198205.1"/>
    <property type="molecule type" value="Genomic_DNA"/>
</dbReference>
<dbReference type="InterPro" id="IPR039867">
    <property type="entry name" value="Furry/Tao3/Mor2"/>
</dbReference>